<dbReference type="EMBL" id="LT629757">
    <property type="protein sequence ID" value="SDS57331.1"/>
    <property type="molecule type" value="Genomic_DNA"/>
</dbReference>
<protein>
    <recommendedName>
        <fullName evidence="3">Protein-glutamine gamma-glutamyltransferase-like C-terminal domain-containing protein</fullName>
    </recommendedName>
</protein>
<gene>
    <name evidence="4" type="ORF">SAMN04488570_2184</name>
</gene>
<reference evidence="5" key="1">
    <citation type="submission" date="2016-10" db="EMBL/GenBank/DDBJ databases">
        <authorList>
            <person name="Varghese N."/>
            <person name="Submissions S."/>
        </authorList>
    </citation>
    <scope>NUCLEOTIDE SEQUENCE [LARGE SCALE GENOMIC DNA]</scope>
    <source>
        <strain evidence="5">DSM 22127</strain>
    </source>
</reference>
<evidence type="ECO:0000256" key="1">
    <source>
        <dbReference type="SAM" id="MobiDB-lite"/>
    </source>
</evidence>
<dbReference type="AlphaFoldDB" id="A0A1H1TB97"/>
<feature type="domain" description="Protein-glutamine gamma-glutamyltransferase-like C-terminal" evidence="3">
    <location>
        <begin position="129"/>
        <end position="196"/>
    </location>
</feature>
<evidence type="ECO:0000256" key="2">
    <source>
        <dbReference type="SAM" id="Phobius"/>
    </source>
</evidence>
<evidence type="ECO:0000313" key="4">
    <source>
        <dbReference type="EMBL" id="SDS57331.1"/>
    </source>
</evidence>
<keyword evidence="2" id="KW-1133">Transmembrane helix</keyword>
<evidence type="ECO:0000259" key="3">
    <source>
        <dbReference type="Pfam" id="PF13559"/>
    </source>
</evidence>
<keyword evidence="2" id="KW-0472">Membrane</keyword>
<dbReference type="RefSeq" id="WP_091729459.1">
    <property type="nucleotide sequence ID" value="NZ_LT629757.1"/>
</dbReference>
<feature type="region of interest" description="Disordered" evidence="1">
    <location>
        <begin position="197"/>
        <end position="220"/>
    </location>
</feature>
<dbReference type="Proteomes" id="UP000198859">
    <property type="component" value="Chromosome I"/>
</dbReference>
<dbReference type="Pfam" id="PF13559">
    <property type="entry name" value="DUF4129"/>
    <property type="match status" value="1"/>
</dbReference>
<sequence length="220" mass="23446">MSPPTALWRAVPSVLDPDPGTARRWLERELSRPEYRESVLQRLQRWLGELLDLVAGTGGGLGGVAAVVVGVGLVAVAVLVLARVRRSAAAPRESAEVFEDRRLGSEDHRRAARAARSAGRHEEALLEAVRALSAGLSERGLLPERAGVTVAETTGAAAERFPGLARELGAVAQDFDRTRYGERGTTRAAADAALALEEQVRRSSPARDAVGGPRRPAVPR</sequence>
<feature type="transmembrane region" description="Helical" evidence="2">
    <location>
        <begin position="60"/>
        <end position="82"/>
    </location>
</feature>
<name>A0A1H1TB97_9ACTN</name>
<evidence type="ECO:0000313" key="5">
    <source>
        <dbReference type="Proteomes" id="UP000198859"/>
    </source>
</evidence>
<dbReference type="STRING" id="642780.SAMN04488570_2184"/>
<keyword evidence="2" id="KW-0812">Transmembrane</keyword>
<dbReference type="InterPro" id="IPR025403">
    <property type="entry name" value="TgpA-like_C"/>
</dbReference>
<organism evidence="4 5">
    <name type="scientific">Nocardioides scoriae</name>
    <dbReference type="NCBI Taxonomy" id="642780"/>
    <lineage>
        <taxon>Bacteria</taxon>
        <taxon>Bacillati</taxon>
        <taxon>Actinomycetota</taxon>
        <taxon>Actinomycetes</taxon>
        <taxon>Propionibacteriales</taxon>
        <taxon>Nocardioidaceae</taxon>
        <taxon>Nocardioides</taxon>
    </lineage>
</organism>
<keyword evidence="5" id="KW-1185">Reference proteome</keyword>
<dbReference type="OrthoDB" id="3389322at2"/>
<accession>A0A1H1TB97</accession>
<proteinExistence type="predicted"/>